<feature type="non-terminal residue" evidence="1">
    <location>
        <position position="1"/>
    </location>
</feature>
<dbReference type="Proteomes" id="UP001057452">
    <property type="component" value="Chromosome 7"/>
</dbReference>
<protein>
    <submittedName>
        <fullName evidence="1">Uncharacterized protein</fullName>
    </submittedName>
</protein>
<evidence type="ECO:0000313" key="1">
    <source>
        <dbReference type="EMBL" id="KAI4823660.1"/>
    </source>
</evidence>
<feature type="non-terminal residue" evidence="1">
    <location>
        <position position="150"/>
    </location>
</feature>
<gene>
    <name evidence="1" type="ORF">KUCAC02_012237</name>
</gene>
<reference evidence="1" key="1">
    <citation type="submission" date="2022-05" db="EMBL/GenBank/DDBJ databases">
        <title>Chromosome-level genome of Chaenocephalus aceratus.</title>
        <authorList>
            <person name="Park H."/>
        </authorList>
    </citation>
    <scope>NUCLEOTIDE SEQUENCE</scope>
    <source>
        <strain evidence="1">KU_202001</strain>
    </source>
</reference>
<proteinExistence type="predicted"/>
<accession>A0ACB9XBT2</accession>
<comment type="caution">
    <text evidence="1">The sequence shown here is derived from an EMBL/GenBank/DDBJ whole genome shotgun (WGS) entry which is preliminary data.</text>
</comment>
<keyword evidence="2" id="KW-1185">Reference proteome</keyword>
<sequence>QKEEAVDVIRALMEMKHLGSTLSAPVYAPSPQVLGLTESRATPSAHPLWDIASPGDPVTPAVFHFDQASCPRSLRPAEAATAHLEPEAILGHYLWPGTGAVSALLYGLQPHSSVGSVWERHYRLQMSYSTPGLTGPLYSVQRNMCPATEK</sequence>
<evidence type="ECO:0000313" key="2">
    <source>
        <dbReference type="Proteomes" id="UP001057452"/>
    </source>
</evidence>
<organism evidence="1 2">
    <name type="scientific">Chaenocephalus aceratus</name>
    <name type="common">Blackfin icefish</name>
    <name type="synonym">Chaenichthys aceratus</name>
    <dbReference type="NCBI Taxonomy" id="36190"/>
    <lineage>
        <taxon>Eukaryota</taxon>
        <taxon>Metazoa</taxon>
        <taxon>Chordata</taxon>
        <taxon>Craniata</taxon>
        <taxon>Vertebrata</taxon>
        <taxon>Euteleostomi</taxon>
        <taxon>Actinopterygii</taxon>
        <taxon>Neopterygii</taxon>
        <taxon>Teleostei</taxon>
        <taxon>Neoteleostei</taxon>
        <taxon>Acanthomorphata</taxon>
        <taxon>Eupercaria</taxon>
        <taxon>Perciformes</taxon>
        <taxon>Notothenioidei</taxon>
        <taxon>Channichthyidae</taxon>
        <taxon>Chaenocephalus</taxon>
    </lineage>
</organism>
<dbReference type="EMBL" id="CM043791">
    <property type="protein sequence ID" value="KAI4823660.1"/>
    <property type="molecule type" value="Genomic_DNA"/>
</dbReference>
<name>A0ACB9XBT2_CHAAC</name>